<name>A0A4Y7PR44_9AGAM</name>
<organism evidence="1 2">
    <name type="scientific">Rickenella mellea</name>
    <dbReference type="NCBI Taxonomy" id="50990"/>
    <lineage>
        <taxon>Eukaryota</taxon>
        <taxon>Fungi</taxon>
        <taxon>Dikarya</taxon>
        <taxon>Basidiomycota</taxon>
        <taxon>Agaricomycotina</taxon>
        <taxon>Agaricomycetes</taxon>
        <taxon>Hymenochaetales</taxon>
        <taxon>Rickenellaceae</taxon>
        <taxon>Rickenella</taxon>
    </lineage>
</organism>
<reference evidence="1 2" key="1">
    <citation type="submission" date="2018-06" db="EMBL/GenBank/DDBJ databases">
        <title>A transcriptomic atlas of mushroom development highlights an independent origin of complex multicellularity.</title>
        <authorList>
            <consortium name="DOE Joint Genome Institute"/>
            <person name="Krizsan K."/>
            <person name="Almasi E."/>
            <person name="Merenyi Z."/>
            <person name="Sahu N."/>
            <person name="Viragh M."/>
            <person name="Koszo T."/>
            <person name="Mondo S."/>
            <person name="Kiss B."/>
            <person name="Balint B."/>
            <person name="Kues U."/>
            <person name="Barry K."/>
            <person name="Hegedus J.C."/>
            <person name="Henrissat B."/>
            <person name="Johnson J."/>
            <person name="Lipzen A."/>
            <person name="Ohm R."/>
            <person name="Nagy I."/>
            <person name="Pangilinan J."/>
            <person name="Yan J."/>
            <person name="Xiong Y."/>
            <person name="Grigoriev I.V."/>
            <person name="Hibbett D.S."/>
            <person name="Nagy L.G."/>
        </authorList>
    </citation>
    <scope>NUCLEOTIDE SEQUENCE [LARGE SCALE GENOMIC DNA]</scope>
    <source>
        <strain evidence="1 2">SZMC22713</strain>
    </source>
</reference>
<dbReference type="EMBL" id="ML170214">
    <property type="protein sequence ID" value="TDL17913.1"/>
    <property type="molecule type" value="Genomic_DNA"/>
</dbReference>
<protein>
    <recommendedName>
        <fullName evidence="3">F-box domain-containing protein</fullName>
    </recommendedName>
</protein>
<evidence type="ECO:0000313" key="1">
    <source>
        <dbReference type="EMBL" id="TDL17913.1"/>
    </source>
</evidence>
<dbReference type="Proteomes" id="UP000294933">
    <property type="component" value="Unassembled WGS sequence"/>
</dbReference>
<dbReference type="VEuPathDB" id="FungiDB:BD410DRAFT_515161"/>
<evidence type="ECO:0000313" key="2">
    <source>
        <dbReference type="Proteomes" id="UP000294933"/>
    </source>
</evidence>
<evidence type="ECO:0008006" key="3">
    <source>
        <dbReference type="Google" id="ProtNLM"/>
    </source>
</evidence>
<keyword evidence="2" id="KW-1185">Reference proteome</keyword>
<proteinExistence type="predicted"/>
<dbReference type="AlphaFoldDB" id="A0A4Y7PR44"/>
<accession>A0A4Y7PR44</accession>
<dbReference type="OrthoDB" id="3256525at2759"/>
<gene>
    <name evidence="1" type="ORF">BD410DRAFT_515161</name>
</gene>
<sequence length="432" mass="50379">MHLDSVRNYISHLLSTTLQTFMDPHFPPEIWRMVFRLATFTATCLNVMEWNPNCLFSSSYLPDPTQSYESTLPVKKTLTLVSRQFYEMSIEFMFGCIQIFDTRHALLLADILQSHRDSPAKWIKHLLVHLGPADGVHLMDSTLITVSLPRCGNLTAFGWESPGRFPHDKIQELNKGAQDLMRSIPWGISALRWNRPLSGNHFTSLSRHTALRHLSIARIISPNQRLVILPCVTHLETRDIRAWDVLRHWRMPSVSYLKVNWYNRGGGTDNEHFGSDPRTIHFFPDSIRRLSIYIDAYTMPFASFLPIITPFPKLETFSYELDLIAEDPNNNPNWIGVHHPNLRHVGIHCRQSVPRPLERNFVFHWADFITHHIQGLINSHAHLPRLTDVTFSIAWVFQERDYPRYDKTDEWRFFTNLFDSLSDSSIKFTYES</sequence>